<dbReference type="InterPro" id="IPR052187">
    <property type="entry name" value="MFSD1"/>
</dbReference>
<comment type="catalytic activity">
    <reaction evidence="15">
        <text>L-arginyl-L-alpha-amino acid(out) = L-arginyl-L-alpha-amino acid(in)</text>
        <dbReference type="Rhea" id="RHEA:79371"/>
        <dbReference type="ChEBI" id="CHEBI:84315"/>
    </reaction>
</comment>
<evidence type="ECO:0000256" key="22">
    <source>
        <dbReference type="ARBA" id="ARBA00045018"/>
    </source>
</evidence>
<feature type="transmembrane region" description="Helical" evidence="25">
    <location>
        <begin position="311"/>
        <end position="334"/>
    </location>
</feature>
<feature type="transmembrane region" description="Helical" evidence="25">
    <location>
        <begin position="78"/>
        <end position="95"/>
    </location>
</feature>
<evidence type="ECO:0000256" key="18">
    <source>
        <dbReference type="ARBA" id="ARBA00044912"/>
    </source>
</evidence>
<comment type="catalytic activity">
    <reaction evidence="17">
        <text>L-arginyl-glycine(out) = L-arginyl-glycine(in)</text>
        <dbReference type="Rhea" id="RHEA:79391"/>
        <dbReference type="ChEBI" id="CHEBI:229955"/>
    </reaction>
</comment>
<evidence type="ECO:0000313" key="28">
    <source>
        <dbReference type="Proteomes" id="UP000054761"/>
    </source>
</evidence>
<evidence type="ECO:0000256" key="1">
    <source>
        <dbReference type="ARBA" id="ARBA00004155"/>
    </source>
</evidence>
<dbReference type="SUPFAM" id="SSF103473">
    <property type="entry name" value="MFS general substrate transporter"/>
    <property type="match status" value="1"/>
</dbReference>
<comment type="catalytic activity">
    <reaction evidence="9">
        <text>L-histidyl-glycine(out) = L-histidyl-glycine(in)</text>
        <dbReference type="Rhea" id="RHEA:79395"/>
        <dbReference type="ChEBI" id="CHEBI:229957"/>
    </reaction>
</comment>
<evidence type="ECO:0000256" key="5">
    <source>
        <dbReference type="ARBA" id="ARBA00022989"/>
    </source>
</evidence>
<comment type="catalytic activity">
    <reaction evidence="14">
        <text>L-aspartyl-L-lysine(out) = L-aspartyl-L-lysine(in)</text>
        <dbReference type="Rhea" id="RHEA:79411"/>
        <dbReference type="ChEBI" id="CHEBI:229953"/>
    </reaction>
</comment>
<comment type="catalytic activity">
    <reaction evidence="19">
        <text>L-alanyl-L-lysine(out) = L-alanyl-L-lysine(in)</text>
        <dbReference type="Rhea" id="RHEA:79415"/>
        <dbReference type="ChEBI" id="CHEBI:192470"/>
    </reaction>
</comment>
<evidence type="ECO:0000256" key="9">
    <source>
        <dbReference type="ARBA" id="ARBA00044878"/>
    </source>
</evidence>
<evidence type="ECO:0000259" key="26">
    <source>
        <dbReference type="PROSITE" id="PS50850"/>
    </source>
</evidence>
<protein>
    <recommendedName>
        <fullName evidence="21">Lysosomal dipeptide transporter MFSD1</fullName>
    </recommendedName>
    <alternativeName>
        <fullName evidence="22">Major facilitator superfamily domain-containing protein 1</fullName>
    </alternativeName>
</protein>
<dbReference type="PANTHER" id="PTHR23512">
    <property type="entry name" value="MAJOR FACILITATOR SUPERFAMILY DOMAIN-CONTAINING PROTEIN 1"/>
    <property type="match status" value="1"/>
</dbReference>
<dbReference type="AlphaFoldDB" id="A0A0W0W198"/>
<evidence type="ECO:0000256" key="17">
    <source>
        <dbReference type="ARBA" id="ARBA00044903"/>
    </source>
</evidence>
<dbReference type="GO" id="GO:0005765">
    <property type="term" value="C:lysosomal membrane"/>
    <property type="evidence" value="ECO:0007669"/>
    <property type="project" value="UniProtKB-SubCell"/>
</dbReference>
<comment type="catalytic activity">
    <reaction evidence="10">
        <text>L-alpha-aminoacyl-L-arginine(out) = L-alpha-aminoacyl-L-arginine(in)</text>
        <dbReference type="Rhea" id="RHEA:79367"/>
        <dbReference type="ChEBI" id="CHEBI:229968"/>
    </reaction>
</comment>
<evidence type="ECO:0000256" key="12">
    <source>
        <dbReference type="ARBA" id="ARBA00044891"/>
    </source>
</evidence>
<proteinExistence type="inferred from homology"/>
<comment type="catalytic activity">
    <reaction evidence="12">
        <text>L-lysyl-L-alpha-amino acid(out) = L-lysyl-L-alpha-amino acid(in)</text>
        <dbReference type="Rhea" id="RHEA:79387"/>
        <dbReference type="ChEBI" id="CHEBI:229965"/>
    </reaction>
</comment>
<evidence type="ECO:0000256" key="7">
    <source>
        <dbReference type="ARBA" id="ARBA00023228"/>
    </source>
</evidence>
<evidence type="ECO:0000256" key="2">
    <source>
        <dbReference type="ARBA" id="ARBA00008335"/>
    </source>
</evidence>
<feature type="transmembrane region" description="Helical" evidence="25">
    <location>
        <begin position="250"/>
        <end position="274"/>
    </location>
</feature>
<feature type="transmembrane region" description="Helical" evidence="25">
    <location>
        <begin position="217"/>
        <end position="238"/>
    </location>
</feature>
<dbReference type="Gene3D" id="1.20.1250.20">
    <property type="entry name" value="MFS general substrate transporter like domains"/>
    <property type="match status" value="2"/>
</dbReference>
<dbReference type="PANTHER" id="PTHR23512:SF3">
    <property type="entry name" value="MAJOR FACILITATOR SUPERFAMILY DOMAIN-CONTAINING PROTEIN 1"/>
    <property type="match status" value="1"/>
</dbReference>
<evidence type="ECO:0000256" key="16">
    <source>
        <dbReference type="ARBA" id="ARBA00044900"/>
    </source>
</evidence>
<feature type="transmembrane region" description="Helical" evidence="25">
    <location>
        <begin position="346"/>
        <end position="365"/>
    </location>
</feature>
<keyword evidence="6 25" id="KW-0472">Membrane</keyword>
<evidence type="ECO:0000256" key="21">
    <source>
        <dbReference type="ARBA" id="ARBA00044985"/>
    </source>
</evidence>
<feature type="transmembrane region" description="Helical" evidence="25">
    <location>
        <begin position="135"/>
        <end position="160"/>
    </location>
</feature>
<comment type="catalytic activity">
    <reaction evidence="16">
        <text>L-lysyl-L-lysine(out) = L-lysyl-L-lysine(in)</text>
        <dbReference type="Rhea" id="RHEA:79403"/>
        <dbReference type="ChEBI" id="CHEBI:229956"/>
    </reaction>
</comment>
<evidence type="ECO:0000256" key="19">
    <source>
        <dbReference type="ARBA" id="ARBA00044919"/>
    </source>
</evidence>
<comment type="catalytic activity">
    <reaction evidence="11">
        <text>L-alpha-aminoacyl-L-histidine(out) = L-alpha-aminoacyl-L-histidine(in)</text>
        <dbReference type="Rhea" id="RHEA:79375"/>
        <dbReference type="ChEBI" id="CHEBI:229967"/>
    </reaction>
</comment>
<dbReference type="Pfam" id="PF07690">
    <property type="entry name" value="MFS_1"/>
    <property type="match status" value="2"/>
</dbReference>
<comment type="catalytic activity">
    <reaction evidence="13">
        <text>L-alpha-aminoacyl-L-lysine(out) = L-alpha-aminoacyl-L-lysine(in)</text>
        <dbReference type="Rhea" id="RHEA:79383"/>
        <dbReference type="ChEBI" id="CHEBI:229966"/>
    </reaction>
</comment>
<evidence type="ECO:0000256" key="3">
    <source>
        <dbReference type="ARBA" id="ARBA00022448"/>
    </source>
</evidence>
<organism evidence="27 28">
    <name type="scientific">Legionella israelensis</name>
    <dbReference type="NCBI Taxonomy" id="454"/>
    <lineage>
        <taxon>Bacteria</taxon>
        <taxon>Pseudomonadati</taxon>
        <taxon>Pseudomonadota</taxon>
        <taxon>Gammaproteobacteria</taxon>
        <taxon>Legionellales</taxon>
        <taxon>Legionellaceae</taxon>
        <taxon>Legionella</taxon>
    </lineage>
</organism>
<dbReference type="EMBL" id="LNYH01000056">
    <property type="protein sequence ID" value="KTD26208.1"/>
    <property type="molecule type" value="Genomic_DNA"/>
</dbReference>
<accession>A0A0W0W198</accession>
<dbReference type="Proteomes" id="UP000054761">
    <property type="component" value="Unassembled WGS sequence"/>
</dbReference>
<sequence length="418" mass="46747">MIKQKTILPVLNWAIATSFVLFQFFLQATAGLMAASWKMDFNLTSTQVGSLSAAFFITYVLMQIPVGLAYDRLGARKVLITASMILAAGIFLLAYSQVYWQAFVSRLLMGMGSGFGFVGMLYVTATWFSGRQFALFVGLAETLAMMGVTLGEIGMAWVITHYGWRLTLMIVGFMVLLITLLVALFIHDQADYLSQEEEYQRGSLPTILGQVLLNQQVWIAGFYGFAMVSIINVFATLWGVSFIEHQYHPISLHTVGSLISMIFLGIGIGGPFLAWLVRYYEDKRRLFLGFFALATTLLLMIVVYIPHLSLWALYFLLLLLGFFSSGYIQVFAVVKDAVKVSHRGTALSTSNMILMSSALLLQPLIGKMLFLGFSYPQALSLLIIVLGVAVVLSFYLDRKKRLNNVQDYVEQNLIFQKK</sequence>
<gene>
    <name evidence="27" type="ORF">Lisr_1183</name>
</gene>
<feature type="transmembrane region" description="Helical" evidence="25">
    <location>
        <begin position="377"/>
        <end position="396"/>
    </location>
</feature>
<keyword evidence="28" id="KW-1185">Reference proteome</keyword>
<comment type="similarity">
    <text evidence="2">Belongs to the major facilitator superfamily.</text>
</comment>
<name>A0A0W0W198_9GAMM</name>
<evidence type="ECO:0000256" key="23">
    <source>
        <dbReference type="ARBA" id="ARBA00045709"/>
    </source>
</evidence>
<evidence type="ECO:0000256" key="8">
    <source>
        <dbReference type="ARBA" id="ARBA00044876"/>
    </source>
</evidence>
<dbReference type="OrthoDB" id="9771451at2"/>
<feature type="transmembrane region" description="Helical" evidence="25">
    <location>
        <begin position="166"/>
        <end position="186"/>
    </location>
</feature>
<keyword evidence="4 25" id="KW-0812">Transmembrane</keyword>
<feature type="domain" description="Major facilitator superfamily (MFS) profile" evidence="26">
    <location>
        <begin position="1"/>
        <end position="401"/>
    </location>
</feature>
<comment type="subunit">
    <text evidence="24">Homodimer. Interacts with lysosomal protein GLMP (via lumenal domain); the interaction starts while both proteins are still in the endoplasmic reticulum and is required for stabilization of MFSD1 in lysosomes but has no direct effect on its targeting to lysosomes or transporter activity.</text>
</comment>
<evidence type="ECO:0000256" key="13">
    <source>
        <dbReference type="ARBA" id="ARBA00044893"/>
    </source>
</evidence>
<comment type="catalytic activity">
    <reaction evidence="18">
        <text>L-histidyl-L-alpha-amino acid(out) = L-histidyl-L-alpha-amino acid(in)</text>
        <dbReference type="Rhea" id="RHEA:79379"/>
        <dbReference type="ChEBI" id="CHEBI:229964"/>
    </reaction>
</comment>
<keyword evidence="7" id="KW-0458">Lysosome</keyword>
<feature type="transmembrane region" description="Helical" evidence="25">
    <location>
        <begin position="107"/>
        <end position="128"/>
    </location>
</feature>
<feature type="transmembrane region" description="Helical" evidence="25">
    <location>
        <begin position="286"/>
        <end position="305"/>
    </location>
</feature>
<dbReference type="GO" id="GO:0022857">
    <property type="term" value="F:transmembrane transporter activity"/>
    <property type="evidence" value="ECO:0007669"/>
    <property type="project" value="InterPro"/>
</dbReference>
<evidence type="ECO:0000256" key="24">
    <source>
        <dbReference type="ARBA" id="ARBA00046376"/>
    </source>
</evidence>
<keyword evidence="3" id="KW-0813">Transport</keyword>
<evidence type="ECO:0000256" key="10">
    <source>
        <dbReference type="ARBA" id="ARBA00044881"/>
    </source>
</evidence>
<reference evidence="27 28" key="1">
    <citation type="submission" date="2015-11" db="EMBL/GenBank/DDBJ databases">
        <title>Genomic analysis of 38 Legionella species identifies large and diverse effector repertoires.</title>
        <authorList>
            <person name="Burstein D."/>
            <person name="Amaro F."/>
            <person name="Zusman T."/>
            <person name="Lifshitz Z."/>
            <person name="Cohen O."/>
            <person name="Gilbert J.A."/>
            <person name="Pupko T."/>
            <person name="Shuman H.A."/>
            <person name="Segal G."/>
        </authorList>
    </citation>
    <scope>NUCLEOTIDE SEQUENCE [LARGE SCALE GENOMIC DNA]</scope>
    <source>
        <strain evidence="27 28">Bercovier 4</strain>
    </source>
</reference>
<keyword evidence="5 25" id="KW-1133">Transmembrane helix</keyword>
<evidence type="ECO:0000256" key="15">
    <source>
        <dbReference type="ARBA" id="ARBA00044899"/>
    </source>
</evidence>
<dbReference type="InterPro" id="IPR011701">
    <property type="entry name" value="MFS"/>
</dbReference>
<comment type="caution">
    <text evidence="27">The sequence shown here is derived from an EMBL/GenBank/DDBJ whole genome shotgun (WGS) entry which is preliminary data.</text>
</comment>
<feature type="transmembrane region" description="Helical" evidence="25">
    <location>
        <begin position="7"/>
        <end position="26"/>
    </location>
</feature>
<dbReference type="PROSITE" id="PS50850">
    <property type="entry name" value="MFS"/>
    <property type="match status" value="1"/>
</dbReference>
<evidence type="ECO:0000256" key="4">
    <source>
        <dbReference type="ARBA" id="ARBA00022692"/>
    </source>
</evidence>
<comment type="function">
    <text evidence="23">Lysosomal dipeptide uniporter that selectively exports lysine, arginine or histidine-containing dipeptides with a net positive charge from the lysosome lumen into the cytosol. Could play a role in a specific type of protein O-glycosylation indirectly regulating macrophages migration and tissue invasion. Also essential for liver homeostasis.</text>
</comment>
<dbReference type="RefSeq" id="WP_058501542.1">
    <property type="nucleotide sequence ID" value="NZ_CAAAJA010000005.1"/>
</dbReference>
<dbReference type="InterPro" id="IPR020846">
    <property type="entry name" value="MFS_dom"/>
</dbReference>
<evidence type="ECO:0000256" key="11">
    <source>
        <dbReference type="ARBA" id="ARBA00044884"/>
    </source>
</evidence>
<comment type="catalytic activity">
    <reaction evidence="8">
        <text>L-lysyl-L-alanine(out) = L-lysyl-L-alanine(in)</text>
        <dbReference type="Rhea" id="RHEA:79399"/>
        <dbReference type="ChEBI" id="CHEBI:229954"/>
    </reaction>
</comment>
<evidence type="ECO:0000256" key="6">
    <source>
        <dbReference type="ARBA" id="ARBA00023136"/>
    </source>
</evidence>
<evidence type="ECO:0000256" key="20">
    <source>
        <dbReference type="ARBA" id="ARBA00044924"/>
    </source>
</evidence>
<dbReference type="InterPro" id="IPR036259">
    <property type="entry name" value="MFS_trans_sf"/>
</dbReference>
<feature type="transmembrane region" description="Helical" evidence="25">
    <location>
        <begin position="46"/>
        <end position="66"/>
    </location>
</feature>
<comment type="catalytic activity">
    <reaction evidence="20">
        <text>L-lysyl-glycine(out) = L-lysyl-glycine(in)</text>
        <dbReference type="Rhea" id="RHEA:79407"/>
        <dbReference type="ChEBI" id="CHEBI:191202"/>
    </reaction>
</comment>
<evidence type="ECO:0000256" key="25">
    <source>
        <dbReference type="SAM" id="Phobius"/>
    </source>
</evidence>
<dbReference type="PATRIC" id="fig|454.4.peg.1273"/>
<evidence type="ECO:0000256" key="14">
    <source>
        <dbReference type="ARBA" id="ARBA00044898"/>
    </source>
</evidence>
<evidence type="ECO:0000313" key="27">
    <source>
        <dbReference type="EMBL" id="KTD26208.1"/>
    </source>
</evidence>
<comment type="subcellular location">
    <subcellularLocation>
        <location evidence="1">Lysosome membrane</location>
        <topology evidence="1">Multi-pass membrane protein</topology>
    </subcellularLocation>
</comment>